<evidence type="ECO:0000313" key="3">
    <source>
        <dbReference type="Proteomes" id="UP001189429"/>
    </source>
</evidence>
<evidence type="ECO:0000313" key="2">
    <source>
        <dbReference type="EMBL" id="CAK0878455.1"/>
    </source>
</evidence>
<name>A0ABN9VXT2_9DINO</name>
<gene>
    <name evidence="2" type="ORF">PCOR1329_LOCUS62214</name>
</gene>
<reference evidence="2" key="1">
    <citation type="submission" date="2023-10" db="EMBL/GenBank/DDBJ databases">
        <authorList>
            <person name="Chen Y."/>
            <person name="Shah S."/>
            <person name="Dougan E. K."/>
            <person name="Thang M."/>
            <person name="Chan C."/>
        </authorList>
    </citation>
    <scope>NUCLEOTIDE SEQUENCE [LARGE SCALE GENOMIC DNA]</scope>
</reference>
<dbReference type="Proteomes" id="UP001189429">
    <property type="component" value="Unassembled WGS sequence"/>
</dbReference>
<keyword evidence="3" id="KW-1185">Reference proteome</keyword>
<evidence type="ECO:0000256" key="1">
    <source>
        <dbReference type="SAM" id="MobiDB-lite"/>
    </source>
</evidence>
<organism evidence="2 3">
    <name type="scientific">Prorocentrum cordatum</name>
    <dbReference type="NCBI Taxonomy" id="2364126"/>
    <lineage>
        <taxon>Eukaryota</taxon>
        <taxon>Sar</taxon>
        <taxon>Alveolata</taxon>
        <taxon>Dinophyceae</taxon>
        <taxon>Prorocentrales</taxon>
        <taxon>Prorocentraceae</taxon>
        <taxon>Prorocentrum</taxon>
    </lineage>
</organism>
<proteinExistence type="predicted"/>
<feature type="region of interest" description="Disordered" evidence="1">
    <location>
        <begin position="175"/>
        <end position="243"/>
    </location>
</feature>
<dbReference type="EMBL" id="CAUYUJ010017849">
    <property type="protein sequence ID" value="CAK0878455.1"/>
    <property type="molecule type" value="Genomic_DNA"/>
</dbReference>
<accession>A0ABN9VXT2</accession>
<protein>
    <submittedName>
        <fullName evidence="2">Uncharacterized protein</fullName>
    </submittedName>
</protein>
<comment type="caution">
    <text evidence="2">The sequence shown here is derived from an EMBL/GenBank/DDBJ whole genome shotgun (WGS) entry which is preliminary data.</text>
</comment>
<feature type="compositionally biased region" description="Low complexity" evidence="1">
    <location>
        <begin position="10"/>
        <end position="23"/>
    </location>
</feature>
<feature type="region of interest" description="Disordered" evidence="1">
    <location>
        <begin position="1"/>
        <end position="35"/>
    </location>
</feature>
<sequence>MGQAAGPCTVPGQAAAASSGAPVEQPPAAAADGHDEVEKLKAFLRAKSTAGQLEKAKMTIRQAARAGSCRPEHAERALREFGRAGEGHAAGGGPAAGAGAAPEISPLAVGGRQWLVLSEAAWLQAPRPDSPRLGSFAPGRVLTELQADRAPSEWVPVLPRGWVLRRALRPAGEGEAAAADLGRQPAAVPSQPRPAAATAPVRGPQAGVPEHGGPQEARGAKRPLAHEEGGSVPRSTRPRHTGKGCDEVYVLDALNILRHRNDMQPSRGSDLDWLQLRLAGGYFKERGKRVYAFLRRSQAWDRTGPGYRGLVQTLGEECVVPCPAGADDDSFMITFVRDLEGESNGKALGERPGCSAVQSPVLAWIVTNDLFRDHHQVVNRQWVQQHTVKYAFAAGRFVPGAPGARWA</sequence>
<dbReference type="Gene3D" id="3.40.50.11980">
    <property type="match status" value="1"/>
</dbReference>